<dbReference type="InterPro" id="IPR024520">
    <property type="entry name" value="DUF3558"/>
</dbReference>
<dbReference type="EMBL" id="JACGWZ010000001">
    <property type="protein sequence ID" value="MBA8823587.1"/>
    <property type="molecule type" value="Genomic_DNA"/>
</dbReference>
<name>A0A839DVX7_9PSEU</name>
<evidence type="ECO:0000313" key="2">
    <source>
        <dbReference type="EMBL" id="MBA8823587.1"/>
    </source>
</evidence>
<dbReference type="Pfam" id="PF12079">
    <property type="entry name" value="DUF3558"/>
    <property type="match status" value="1"/>
</dbReference>
<evidence type="ECO:0000256" key="1">
    <source>
        <dbReference type="SAM" id="MobiDB-lite"/>
    </source>
</evidence>
<reference evidence="2 3" key="1">
    <citation type="submission" date="2020-07" db="EMBL/GenBank/DDBJ databases">
        <title>Sequencing the genomes of 1000 actinobacteria strains.</title>
        <authorList>
            <person name="Klenk H.-P."/>
        </authorList>
    </citation>
    <scope>NUCLEOTIDE SEQUENCE [LARGE SCALE GENOMIC DNA]</scope>
    <source>
        <strain evidence="2 3">DSM 45975</strain>
    </source>
</reference>
<feature type="region of interest" description="Disordered" evidence="1">
    <location>
        <begin position="18"/>
        <end position="39"/>
    </location>
</feature>
<dbReference type="RefSeq" id="WP_182543508.1">
    <property type="nucleotide sequence ID" value="NZ_JACGWZ010000001.1"/>
</dbReference>
<keyword evidence="3" id="KW-1185">Reference proteome</keyword>
<sequence>MAAAAGVALVGVAGCGTGGIAGDTSPETTSASSSKDDLASVQPCQMLPPETLESFGLEVTGEPRNELPWQPGCDFDGKPISATLIKNTRQTVSSAEKKTVWAKFERIQVNGRSGAQAITQGTTKARLCNVMFNAGKGTIQVQAHEISPPDDIDECAKALEIAKKIEPNVPDPA</sequence>
<accession>A0A839DVX7</accession>
<proteinExistence type="predicted"/>
<evidence type="ECO:0000313" key="3">
    <source>
        <dbReference type="Proteomes" id="UP000569329"/>
    </source>
</evidence>
<evidence type="ECO:0008006" key="4">
    <source>
        <dbReference type="Google" id="ProtNLM"/>
    </source>
</evidence>
<protein>
    <recommendedName>
        <fullName evidence="4">DUF3558 domain-containing protein</fullName>
    </recommendedName>
</protein>
<comment type="caution">
    <text evidence="2">The sequence shown here is derived from an EMBL/GenBank/DDBJ whole genome shotgun (WGS) entry which is preliminary data.</text>
</comment>
<gene>
    <name evidence="2" type="ORF">FHX42_000916</name>
</gene>
<organism evidence="2 3">
    <name type="scientific">Halosaccharopolyspora lacisalsi</name>
    <dbReference type="NCBI Taxonomy" id="1000566"/>
    <lineage>
        <taxon>Bacteria</taxon>
        <taxon>Bacillati</taxon>
        <taxon>Actinomycetota</taxon>
        <taxon>Actinomycetes</taxon>
        <taxon>Pseudonocardiales</taxon>
        <taxon>Pseudonocardiaceae</taxon>
        <taxon>Halosaccharopolyspora</taxon>
    </lineage>
</organism>
<dbReference type="AlphaFoldDB" id="A0A839DVX7"/>
<dbReference type="Proteomes" id="UP000569329">
    <property type="component" value="Unassembled WGS sequence"/>
</dbReference>